<evidence type="ECO:0000256" key="2">
    <source>
        <dbReference type="ARBA" id="ARBA00022679"/>
    </source>
</evidence>
<keyword evidence="6" id="KW-1185">Reference proteome</keyword>
<dbReference type="Pfam" id="PF00132">
    <property type="entry name" value="Hexapep"/>
    <property type="match status" value="1"/>
</dbReference>
<dbReference type="CDD" id="cd03349">
    <property type="entry name" value="LbH_XAT"/>
    <property type="match status" value="1"/>
</dbReference>
<dbReference type="InterPro" id="IPR018357">
    <property type="entry name" value="Hexapep_transf_CS"/>
</dbReference>
<comment type="similarity">
    <text evidence="1">Belongs to the transferase hexapeptide repeat family.</text>
</comment>
<dbReference type="NCBIfam" id="TIGR03308">
    <property type="entry name" value="phn_thr-fam"/>
    <property type="match status" value="1"/>
</dbReference>
<accession>A0A5C5GG87</accession>
<keyword evidence="4" id="KW-0012">Acyltransferase</keyword>
<evidence type="ECO:0000313" key="5">
    <source>
        <dbReference type="EMBL" id="TNY33019.1"/>
    </source>
</evidence>
<proteinExistence type="inferred from homology"/>
<name>A0A5C5GG87_9RHOB</name>
<dbReference type="OrthoDB" id="9815592at2"/>
<evidence type="ECO:0000313" key="6">
    <source>
        <dbReference type="Proteomes" id="UP000314011"/>
    </source>
</evidence>
<keyword evidence="3" id="KW-0677">Repeat</keyword>
<reference evidence="5 6" key="1">
    <citation type="submission" date="2019-06" db="EMBL/GenBank/DDBJ databases">
        <title>Genome of new Rhodobacteraceae sp. SM1903.</title>
        <authorList>
            <person name="Ren X."/>
        </authorList>
    </citation>
    <scope>NUCLEOTIDE SEQUENCE [LARGE SCALE GENOMIC DNA]</scope>
    <source>
        <strain evidence="5 6">SM1903</strain>
    </source>
</reference>
<dbReference type="InterPro" id="IPR011004">
    <property type="entry name" value="Trimer_LpxA-like_sf"/>
</dbReference>
<organism evidence="5 6">
    <name type="scientific">Pelagovum pacificum</name>
    <dbReference type="NCBI Taxonomy" id="2588711"/>
    <lineage>
        <taxon>Bacteria</taxon>
        <taxon>Pseudomonadati</taxon>
        <taxon>Pseudomonadota</taxon>
        <taxon>Alphaproteobacteria</taxon>
        <taxon>Rhodobacterales</taxon>
        <taxon>Paracoccaceae</taxon>
        <taxon>Pelagovum</taxon>
    </lineage>
</organism>
<evidence type="ECO:0000256" key="4">
    <source>
        <dbReference type="ARBA" id="ARBA00023315"/>
    </source>
</evidence>
<dbReference type="Gene3D" id="2.160.10.10">
    <property type="entry name" value="Hexapeptide repeat proteins"/>
    <property type="match status" value="1"/>
</dbReference>
<evidence type="ECO:0000256" key="3">
    <source>
        <dbReference type="ARBA" id="ARBA00022737"/>
    </source>
</evidence>
<dbReference type="PANTHER" id="PTHR43300:SF11">
    <property type="entry name" value="ACETYLTRANSFERASE RV3034C-RELATED"/>
    <property type="match status" value="1"/>
</dbReference>
<comment type="caution">
    <text evidence="5">The sequence shown here is derived from an EMBL/GenBank/DDBJ whole genome shotgun (WGS) entry which is preliminary data.</text>
</comment>
<gene>
    <name evidence="5" type="ORF">FHY64_07005</name>
</gene>
<dbReference type="GO" id="GO:0016746">
    <property type="term" value="F:acyltransferase activity"/>
    <property type="evidence" value="ECO:0007669"/>
    <property type="project" value="UniProtKB-KW"/>
</dbReference>
<evidence type="ECO:0000256" key="1">
    <source>
        <dbReference type="ARBA" id="ARBA00007274"/>
    </source>
</evidence>
<dbReference type="AlphaFoldDB" id="A0A5C5GG87"/>
<protein>
    <submittedName>
        <fullName evidence="5">Chloramphenicol acetyltransferase</fullName>
    </submittedName>
</protein>
<keyword evidence="2 5" id="KW-0808">Transferase</keyword>
<dbReference type="EMBL" id="VFFF01000001">
    <property type="protein sequence ID" value="TNY33019.1"/>
    <property type="molecule type" value="Genomic_DNA"/>
</dbReference>
<dbReference type="PANTHER" id="PTHR43300">
    <property type="entry name" value="ACETYLTRANSFERASE"/>
    <property type="match status" value="1"/>
</dbReference>
<dbReference type="SUPFAM" id="SSF51161">
    <property type="entry name" value="Trimeric LpxA-like enzymes"/>
    <property type="match status" value="1"/>
</dbReference>
<sequence>MTWPAFRPTGPFFHPECEIDDDSRFGAFVEIGRGSRISNSHFGDYSYCDRFADIANARIGKFSNIAASARIGATDHPMEKASLHHFHYRSDDYWDDADRDEDWFARRRARLAHIGHDTWIGAMAMVKPGVTVGHGAVVAAGAVVTRDVPPYTIVTGVPAAPLRRRLSADTEARLMALAWWDWDHATLRERLEDFRQLSAEAFLDRYE</sequence>
<dbReference type="PROSITE" id="PS00101">
    <property type="entry name" value="HEXAPEP_TRANSFERASES"/>
    <property type="match status" value="1"/>
</dbReference>
<dbReference type="InterPro" id="IPR001451">
    <property type="entry name" value="Hexapep"/>
</dbReference>
<dbReference type="Proteomes" id="UP000314011">
    <property type="component" value="Unassembled WGS sequence"/>
</dbReference>
<dbReference type="InterPro" id="IPR017694">
    <property type="entry name" value="Phosphonate_tfrase_rpt"/>
</dbReference>
<dbReference type="InterPro" id="IPR050179">
    <property type="entry name" value="Trans_hexapeptide_repeat"/>
</dbReference>